<organism evidence="3 4">
    <name type="scientific">Pisolithus microcarpus 441</name>
    <dbReference type="NCBI Taxonomy" id="765257"/>
    <lineage>
        <taxon>Eukaryota</taxon>
        <taxon>Fungi</taxon>
        <taxon>Dikarya</taxon>
        <taxon>Basidiomycota</taxon>
        <taxon>Agaricomycotina</taxon>
        <taxon>Agaricomycetes</taxon>
        <taxon>Agaricomycetidae</taxon>
        <taxon>Boletales</taxon>
        <taxon>Sclerodermatineae</taxon>
        <taxon>Pisolithaceae</taxon>
        <taxon>Pisolithus</taxon>
    </lineage>
</organism>
<keyword evidence="4" id="KW-1185">Reference proteome</keyword>
<evidence type="ECO:0000313" key="3">
    <source>
        <dbReference type="EMBL" id="KIK14799.1"/>
    </source>
</evidence>
<keyword evidence="2" id="KW-1133">Transmembrane helix</keyword>
<dbReference type="OrthoDB" id="2668018at2759"/>
<evidence type="ECO:0000256" key="1">
    <source>
        <dbReference type="SAM" id="MobiDB-lite"/>
    </source>
</evidence>
<sequence>MSTNDPSSGHCPRQAKANLHPGQIVLDSQIKQCTPVEKQANDFKSISSLMMLLLTESTLYWLNLIWNLNAPNRRAFLLGHVNNWANKNSAASDSQTGGKSHLLSSTVPSLMTKVMSVSSATSDAAPAYRRTPMPVLNGSLDDENKNSMQDSTASLELSASIQVTTTLSTLNTYIASEVDEANNEGSDIGHDNADTHLLPPAKAPHVTTMHSDTMAKGSRHLTLAPAHSSQVSSITTNSMGSGCLCYINGHLPPTLQEDRKWTKQVLPALMTWAGSLSDPWVIPDQDMMWALQIIIITINLGFGNLTPIHPGMPIFILETCKDLLDGLAFLFQDLDPMNSENVYWSQFLLQLLAHTHLQSCVGCPDIPNLNTHSLREHGVKGAISLCCAALECVIHLFQRGKLHVNDQISTCSKATVRTPLKLNRTSRKESLTVLAFPEQNWGSCTWQYFMSVNRCDHAALKEVIMMANSVLMSTMDSTMLEDSTFQDDVMADDLAVSANQHMSICTKHTDEFNRILLSGCLLFFLPVVASTIFGIYF</sequence>
<feature type="transmembrane region" description="Helical" evidence="2">
    <location>
        <begin position="515"/>
        <end position="536"/>
    </location>
</feature>
<keyword evidence="2" id="KW-0472">Membrane</keyword>
<evidence type="ECO:0000313" key="4">
    <source>
        <dbReference type="Proteomes" id="UP000054018"/>
    </source>
</evidence>
<dbReference type="EMBL" id="KN833922">
    <property type="protein sequence ID" value="KIK14799.1"/>
    <property type="molecule type" value="Genomic_DNA"/>
</dbReference>
<dbReference type="AlphaFoldDB" id="A0A0C9YLP8"/>
<dbReference type="HOGENOM" id="CLU_028293_1_0_1"/>
<reference evidence="3 4" key="1">
    <citation type="submission" date="2014-04" db="EMBL/GenBank/DDBJ databases">
        <authorList>
            <consortium name="DOE Joint Genome Institute"/>
            <person name="Kuo A."/>
            <person name="Kohler A."/>
            <person name="Costa M.D."/>
            <person name="Nagy L.G."/>
            <person name="Floudas D."/>
            <person name="Copeland A."/>
            <person name="Barry K.W."/>
            <person name="Cichocki N."/>
            <person name="Veneault-Fourrey C."/>
            <person name="LaButti K."/>
            <person name="Lindquist E.A."/>
            <person name="Lipzen A."/>
            <person name="Lundell T."/>
            <person name="Morin E."/>
            <person name="Murat C."/>
            <person name="Sun H."/>
            <person name="Tunlid A."/>
            <person name="Henrissat B."/>
            <person name="Grigoriev I.V."/>
            <person name="Hibbett D.S."/>
            <person name="Martin F."/>
            <person name="Nordberg H.P."/>
            <person name="Cantor M.N."/>
            <person name="Hua S.X."/>
        </authorList>
    </citation>
    <scope>NUCLEOTIDE SEQUENCE [LARGE SCALE GENOMIC DNA]</scope>
    <source>
        <strain evidence="3 4">441</strain>
    </source>
</reference>
<keyword evidence="2" id="KW-0812">Transmembrane</keyword>
<dbReference type="Proteomes" id="UP000054018">
    <property type="component" value="Unassembled WGS sequence"/>
</dbReference>
<feature type="region of interest" description="Disordered" evidence="1">
    <location>
        <begin position="121"/>
        <end position="147"/>
    </location>
</feature>
<name>A0A0C9YLP8_9AGAM</name>
<accession>A0A0C9YLP8</accession>
<gene>
    <name evidence="3" type="ORF">PISMIDRAFT_116377</name>
</gene>
<evidence type="ECO:0000256" key="2">
    <source>
        <dbReference type="SAM" id="Phobius"/>
    </source>
</evidence>
<proteinExistence type="predicted"/>
<protein>
    <submittedName>
        <fullName evidence="3">Uncharacterized protein</fullName>
    </submittedName>
</protein>
<reference evidence="4" key="2">
    <citation type="submission" date="2015-01" db="EMBL/GenBank/DDBJ databases">
        <title>Evolutionary Origins and Diversification of the Mycorrhizal Mutualists.</title>
        <authorList>
            <consortium name="DOE Joint Genome Institute"/>
            <consortium name="Mycorrhizal Genomics Consortium"/>
            <person name="Kohler A."/>
            <person name="Kuo A."/>
            <person name="Nagy L.G."/>
            <person name="Floudas D."/>
            <person name="Copeland A."/>
            <person name="Barry K.W."/>
            <person name="Cichocki N."/>
            <person name="Veneault-Fourrey C."/>
            <person name="LaButti K."/>
            <person name="Lindquist E.A."/>
            <person name="Lipzen A."/>
            <person name="Lundell T."/>
            <person name="Morin E."/>
            <person name="Murat C."/>
            <person name="Riley R."/>
            <person name="Ohm R."/>
            <person name="Sun H."/>
            <person name="Tunlid A."/>
            <person name="Henrissat B."/>
            <person name="Grigoriev I.V."/>
            <person name="Hibbett D.S."/>
            <person name="Martin F."/>
        </authorList>
    </citation>
    <scope>NUCLEOTIDE SEQUENCE [LARGE SCALE GENOMIC DNA]</scope>
    <source>
        <strain evidence="4">441</strain>
    </source>
</reference>